<feature type="compositionally biased region" description="Polar residues" evidence="1">
    <location>
        <begin position="193"/>
        <end position="208"/>
    </location>
</feature>
<keyword evidence="3" id="KW-1185">Reference proteome</keyword>
<protein>
    <recommendedName>
        <fullName evidence="4">Protein kinase domain-containing protein</fullName>
    </recommendedName>
</protein>
<dbReference type="Proteomes" id="UP001583172">
    <property type="component" value="Unassembled WGS sequence"/>
</dbReference>
<organism evidence="2 3">
    <name type="scientific">Humicola insolens</name>
    <name type="common">Soft-rot fungus</name>
    <dbReference type="NCBI Taxonomy" id="85995"/>
    <lineage>
        <taxon>Eukaryota</taxon>
        <taxon>Fungi</taxon>
        <taxon>Dikarya</taxon>
        <taxon>Ascomycota</taxon>
        <taxon>Pezizomycotina</taxon>
        <taxon>Sordariomycetes</taxon>
        <taxon>Sordariomycetidae</taxon>
        <taxon>Sordariales</taxon>
        <taxon>Chaetomiaceae</taxon>
        <taxon>Mycothermus</taxon>
    </lineage>
</organism>
<proteinExistence type="predicted"/>
<evidence type="ECO:0000313" key="2">
    <source>
        <dbReference type="EMBL" id="KAL1836442.1"/>
    </source>
</evidence>
<evidence type="ECO:0000313" key="3">
    <source>
        <dbReference type="Proteomes" id="UP001583172"/>
    </source>
</evidence>
<dbReference type="PANTHER" id="PTHR35186">
    <property type="entry name" value="ANK_REP_REGION DOMAIN-CONTAINING PROTEIN"/>
    <property type="match status" value="1"/>
</dbReference>
<gene>
    <name evidence="2" type="ORF">VTJ49DRAFT_5142</name>
</gene>
<accession>A0ABR3V3S8</accession>
<feature type="region of interest" description="Disordered" evidence="1">
    <location>
        <begin position="189"/>
        <end position="208"/>
    </location>
</feature>
<evidence type="ECO:0008006" key="4">
    <source>
        <dbReference type="Google" id="ProtNLM"/>
    </source>
</evidence>
<dbReference type="PANTHER" id="PTHR35186:SF4">
    <property type="entry name" value="PRION-INHIBITION AND PROPAGATION HELO DOMAIN-CONTAINING PROTEIN"/>
    <property type="match status" value="1"/>
</dbReference>
<comment type="caution">
    <text evidence="2">The sequence shown here is derived from an EMBL/GenBank/DDBJ whole genome shotgun (WGS) entry which is preliminary data.</text>
</comment>
<evidence type="ECO:0000256" key="1">
    <source>
        <dbReference type="SAM" id="MobiDB-lite"/>
    </source>
</evidence>
<name>A0ABR3V3S8_HUMIN</name>
<reference evidence="2 3" key="1">
    <citation type="journal article" date="2024" name="Commun. Biol.">
        <title>Comparative genomic analysis of thermophilic fungi reveals convergent evolutionary adaptations and gene losses.</title>
        <authorList>
            <person name="Steindorff A.S."/>
            <person name="Aguilar-Pontes M.V."/>
            <person name="Robinson A.J."/>
            <person name="Andreopoulos B."/>
            <person name="LaButti K."/>
            <person name="Kuo A."/>
            <person name="Mondo S."/>
            <person name="Riley R."/>
            <person name="Otillar R."/>
            <person name="Haridas S."/>
            <person name="Lipzen A."/>
            <person name="Grimwood J."/>
            <person name="Schmutz J."/>
            <person name="Clum A."/>
            <person name="Reid I.D."/>
            <person name="Moisan M.C."/>
            <person name="Butler G."/>
            <person name="Nguyen T.T.M."/>
            <person name="Dewar K."/>
            <person name="Conant G."/>
            <person name="Drula E."/>
            <person name="Henrissat B."/>
            <person name="Hansel C."/>
            <person name="Singer S."/>
            <person name="Hutchinson M.I."/>
            <person name="de Vries R.P."/>
            <person name="Natvig D.O."/>
            <person name="Powell A.J."/>
            <person name="Tsang A."/>
            <person name="Grigoriev I.V."/>
        </authorList>
    </citation>
    <scope>NUCLEOTIDE SEQUENCE [LARGE SCALE GENOMIC DNA]</scope>
    <source>
        <strain evidence="2 3">CBS 620.91</strain>
    </source>
</reference>
<sequence>MPMALLSPSTGLVVDSSSSKAMKVWKDVLLRLTPEFMPVTFNLPWPLPKPIPTEPIRNLCETLQKNPTLNPGEWYGRLAGGQPLALSKSFCAVQAPYFDTGIHEDCDLVPLSEVVSGPVARTRPVLHDEKIHLAKIIVMAMIQLHDTPWIPEIPTLDIIHLAKKNGVISYREAFALHTSSTFSRPHGGHRYTDSGTMPNGVSTNAPNSDSGDILNSARMLGLGMILIELMTGTLFLNRHFAPFPTSWNFWEYAAAYEAATQHLGMVNRIGGFNYYRAVSLCVRNTLFDKPSMPEQLFGILEILEKEEVQGWR</sequence>
<dbReference type="EMBL" id="JAZGSY010000410">
    <property type="protein sequence ID" value="KAL1836442.1"/>
    <property type="molecule type" value="Genomic_DNA"/>
</dbReference>